<sequence length="54" mass="6302">MFIFSKARFEKGKTSKLPFIIHIPSSQKNFIGQQCFFFINMTKLMANSNNKNDL</sequence>
<keyword evidence="2" id="KW-1185">Reference proteome</keyword>
<accession>H2BY25</accession>
<reference evidence="2" key="1">
    <citation type="journal article" date="2012" name="Stand. Genomic Sci.">
        <title>Genome sequence of the Antarctic rhodopsins-containing flavobacterium Gillisia limnaea type strain (R-8282(T)).</title>
        <authorList>
            <person name="Riedel T."/>
            <person name="Held B."/>
            <person name="Nolan M."/>
            <person name="Lucas S."/>
            <person name="Lapidus A."/>
            <person name="Tice H."/>
            <person name="Del Rio T.G."/>
            <person name="Cheng J.F."/>
            <person name="Han C."/>
            <person name="Tapia R."/>
            <person name="Goodwin L.A."/>
            <person name="Pitluck S."/>
            <person name="Liolios K."/>
            <person name="Mavromatis K."/>
            <person name="Pagani I."/>
            <person name="Ivanova N."/>
            <person name="Mikhailova N."/>
            <person name="Pati A."/>
            <person name="Chen A."/>
            <person name="Palaniappan K."/>
            <person name="Land M."/>
            <person name="Rohde M."/>
            <person name="Tindall B.J."/>
            <person name="Detter J.C."/>
            <person name="Goker M."/>
            <person name="Bristow J."/>
            <person name="Eisen J.A."/>
            <person name="Markowitz V."/>
            <person name="Hugenholtz P."/>
            <person name="Kyrpides N.C."/>
            <person name="Klenk H.P."/>
            <person name="Woyke T."/>
        </authorList>
    </citation>
    <scope>NUCLEOTIDE SEQUENCE [LARGE SCALE GENOMIC DNA]</scope>
    <source>
        <strain evidence="2">DSM 15749 / LMG 21470 / R-8282</strain>
    </source>
</reference>
<dbReference type="AlphaFoldDB" id="H2BY25"/>
<dbReference type="Proteomes" id="UP000003844">
    <property type="component" value="Unassembled WGS sequence"/>
</dbReference>
<evidence type="ECO:0000313" key="1">
    <source>
        <dbReference type="EMBL" id="EHQ03231.1"/>
    </source>
</evidence>
<dbReference type="HOGENOM" id="CLU_3043878_0_0_10"/>
<dbReference type="EMBL" id="JH594606">
    <property type="protein sequence ID" value="EHQ03231.1"/>
    <property type="molecule type" value="Genomic_DNA"/>
</dbReference>
<organism evidence="1 2">
    <name type="scientific">Gillisia limnaea (strain DSM 15749 / LMG 21470 / R-8282)</name>
    <dbReference type="NCBI Taxonomy" id="865937"/>
    <lineage>
        <taxon>Bacteria</taxon>
        <taxon>Pseudomonadati</taxon>
        <taxon>Bacteroidota</taxon>
        <taxon>Flavobacteriia</taxon>
        <taxon>Flavobacteriales</taxon>
        <taxon>Flavobacteriaceae</taxon>
        <taxon>Gillisia</taxon>
    </lineage>
</organism>
<proteinExistence type="predicted"/>
<dbReference type="STRING" id="865937.Gilli_2613"/>
<protein>
    <submittedName>
        <fullName evidence="1">Uncharacterized protein</fullName>
    </submittedName>
</protein>
<name>H2BY25_GILLR</name>
<gene>
    <name evidence="1" type="ORF">Gilli_2613</name>
</gene>
<evidence type="ECO:0000313" key="2">
    <source>
        <dbReference type="Proteomes" id="UP000003844"/>
    </source>
</evidence>